<accession>A0A8V5GV41</accession>
<evidence type="ECO:0000313" key="2">
    <source>
        <dbReference type="Proteomes" id="UP000694405"/>
    </source>
</evidence>
<dbReference type="InterPro" id="IPR011990">
    <property type="entry name" value="TPR-like_helical_dom_sf"/>
</dbReference>
<organism evidence="1 2">
    <name type="scientific">Melopsittacus undulatus</name>
    <name type="common">Budgerigar</name>
    <name type="synonym">Psittacus undulatus</name>
    <dbReference type="NCBI Taxonomy" id="13146"/>
    <lineage>
        <taxon>Eukaryota</taxon>
        <taxon>Metazoa</taxon>
        <taxon>Chordata</taxon>
        <taxon>Craniata</taxon>
        <taxon>Vertebrata</taxon>
        <taxon>Euteleostomi</taxon>
        <taxon>Archelosauria</taxon>
        <taxon>Archosauria</taxon>
        <taxon>Dinosauria</taxon>
        <taxon>Saurischia</taxon>
        <taxon>Theropoda</taxon>
        <taxon>Coelurosauria</taxon>
        <taxon>Aves</taxon>
        <taxon>Neognathae</taxon>
        <taxon>Neoaves</taxon>
        <taxon>Telluraves</taxon>
        <taxon>Australaves</taxon>
        <taxon>Psittaciformes</taxon>
        <taxon>Psittaculidae</taxon>
        <taxon>Melopsittacus</taxon>
    </lineage>
</organism>
<dbReference type="InterPro" id="IPR028061">
    <property type="entry name" value="Fis1_TPR_C"/>
</dbReference>
<dbReference type="PANTHER" id="PTHR34147:SF3">
    <property type="entry name" value="ANAPHASE-PROMOTING COMPLEX SUBUNIT 4 WD40 DOMAIN-CONTAINING PROTEIN-RELATED"/>
    <property type="match status" value="1"/>
</dbReference>
<reference evidence="1" key="2">
    <citation type="submission" date="2025-08" db="UniProtKB">
        <authorList>
            <consortium name="Ensembl"/>
        </authorList>
    </citation>
    <scope>IDENTIFICATION</scope>
</reference>
<protein>
    <submittedName>
        <fullName evidence="1">Uncharacterized protein</fullName>
    </submittedName>
</protein>
<proteinExistence type="predicted"/>
<dbReference type="Pfam" id="PF14853">
    <property type="entry name" value="Fis1_TPR_C"/>
    <property type="match status" value="1"/>
</dbReference>
<reference evidence="1" key="3">
    <citation type="submission" date="2025-09" db="UniProtKB">
        <authorList>
            <consortium name="Ensembl"/>
        </authorList>
    </citation>
    <scope>IDENTIFICATION</scope>
</reference>
<dbReference type="Proteomes" id="UP000694405">
    <property type="component" value="Unassembled WGS sequence"/>
</dbReference>
<dbReference type="Gene3D" id="1.25.40.10">
    <property type="entry name" value="Tetratricopeptide repeat domain"/>
    <property type="match status" value="1"/>
</dbReference>
<evidence type="ECO:0000313" key="1">
    <source>
        <dbReference type="Ensembl" id="ENSMUNP00000023967.1"/>
    </source>
</evidence>
<sequence length="132" mass="15174">MCLYGSLWVSMGLYGSLWVSMCLYGSLWVSMCLYVSLCVSMGLYGSLCVSMGQGLTHTPPIPIPELLPKGTREEQRDYIFYMALGNYRLKEYERALEHVERLLGAEPQNTQGLRLRQRIQESMRRGETHRDT</sequence>
<dbReference type="AlphaFoldDB" id="A0A8V5GV41"/>
<reference evidence="1" key="1">
    <citation type="submission" date="2020-03" db="EMBL/GenBank/DDBJ databases">
        <title>Melopsittacus undulatus (budgerigar) genome, bMelUnd1, maternal haplotype with Z.</title>
        <authorList>
            <person name="Gedman G."/>
            <person name="Mountcastle J."/>
            <person name="Haase B."/>
            <person name="Formenti G."/>
            <person name="Wright T."/>
            <person name="Apodaca J."/>
            <person name="Pelan S."/>
            <person name="Chow W."/>
            <person name="Rhie A."/>
            <person name="Howe K."/>
            <person name="Fedrigo O."/>
            <person name="Jarvis E.D."/>
        </authorList>
    </citation>
    <scope>NUCLEOTIDE SEQUENCE [LARGE SCALE GENOMIC DNA]</scope>
</reference>
<dbReference type="SUPFAM" id="SSF48452">
    <property type="entry name" value="TPR-like"/>
    <property type="match status" value="1"/>
</dbReference>
<dbReference type="Ensembl" id="ENSMUNT00000028488.1">
    <property type="protein sequence ID" value="ENSMUNP00000023967.1"/>
    <property type="gene ID" value="ENSMUNG00000019557.1"/>
</dbReference>
<name>A0A8V5GV41_MELUD</name>
<keyword evidence="2" id="KW-1185">Reference proteome</keyword>
<dbReference type="PANTHER" id="PTHR34147">
    <property type="entry name" value="IG-LIKE DOMAIN-CONTAINING PROTEIN-RELATED"/>
    <property type="match status" value="1"/>
</dbReference>